<keyword evidence="3" id="KW-1185">Reference proteome</keyword>
<evidence type="ECO:0000313" key="2">
    <source>
        <dbReference type="Ensembl" id="ENSCSAVP00000018901.1"/>
    </source>
</evidence>
<dbReference type="InParanoid" id="H2ZMT5"/>
<dbReference type="AlphaFoldDB" id="H2ZMT5"/>
<dbReference type="Ensembl" id="ENSCSAVT00000019108.1">
    <property type="protein sequence ID" value="ENSCSAVP00000018901.1"/>
    <property type="gene ID" value="ENSCSAVG00000011099.1"/>
</dbReference>
<evidence type="ECO:0000313" key="3">
    <source>
        <dbReference type="Proteomes" id="UP000007875"/>
    </source>
</evidence>
<evidence type="ECO:0000259" key="1">
    <source>
        <dbReference type="Pfam" id="PF16687"/>
    </source>
</evidence>
<dbReference type="InterPro" id="IPR032040">
    <property type="entry name" value="ELYS-bb"/>
</dbReference>
<proteinExistence type="predicted"/>
<dbReference type="PANTHER" id="PTHR21583">
    <property type="entry name" value="ELYS PROTEIN"/>
    <property type="match status" value="1"/>
</dbReference>
<organism evidence="2 3">
    <name type="scientific">Ciona savignyi</name>
    <name type="common">Pacific transparent sea squirt</name>
    <dbReference type="NCBI Taxonomy" id="51511"/>
    <lineage>
        <taxon>Eukaryota</taxon>
        <taxon>Metazoa</taxon>
        <taxon>Chordata</taxon>
        <taxon>Tunicata</taxon>
        <taxon>Ascidiacea</taxon>
        <taxon>Phlebobranchia</taxon>
        <taxon>Cionidae</taxon>
        <taxon>Ciona</taxon>
    </lineage>
</organism>
<dbReference type="PANTHER" id="PTHR21583:SF8">
    <property type="entry name" value="PROTEIN ELYS"/>
    <property type="match status" value="1"/>
</dbReference>
<protein>
    <recommendedName>
        <fullName evidence="1">ELYS beta-propeller domain-containing protein</fullName>
    </recommendedName>
</protein>
<accession>H2ZMT5</accession>
<feature type="domain" description="ELYS beta-propeller" evidence="1">
    <location>
        <begin position="79"/>
        <end position="271"/>
    </location>
</feature>
<sequence>IYLLDLKNDEHWNPVEDECCLCGIEAVPGVVRDVPRLRDEVNQRNAHLAFELIESSHENGSFHYITTDDQIIETFDSVDVSVTSLLFEPRATALFVGFSFGQFHIFSLQDLSLIFSSDTQRYSSAVVRFAFQEPENDPRNFCYLWVVKESTTDDSDENSVTATMHQLMYQHNKIFHKADSIISLYSNLECCSPRYELTLDATLGLNPIPTKSQILQCSTIEHYSPVNEAFTDEEKEEHSTPYISLLILGWESFSTGDKSRNVQLVVFDLNR</sequence>
<reference evidence="3" key="1">
    <citation type="submission" date="2003-08" db="EMBL/GenBank/DDBJ databases">
        <authorList>
            <person name="Birren B."/>
            <person name="Nusbaum C."/>
            <person name="Abebe A."/>
            <person name="Abouelleil A."/>
            <person name="Adekoya E."/>
            <person name="Ait-zahra M."/>
            <person name="Allen N."/>
            <person name="Allen T."/>
            <person name="An P."/>
            <person name="Anderson M."/>
            <person name="Anderson S."/>
            <person name="Arachchi H."/>
            <person name="Armbruster J."/>
            <person name="Bachantsang P."/>
            <person name="Baldwin J."/>
            <person name="Barry A."/>
            <person name="Bayul T."/>
            <person name="Blitshsteyn B."/>
            <person name="Bloom T."/>
            <person name="Blye J."/>
            <person name="Boguslavskiy L."/>
            <person name="Borowsky M."/>
            <person name="Boukhgalter B."/>
            <person name="Brunache A."/>
            <person name="Butler J."/>
            <person name="Calixte N."/>
            <person name="Calvo S."/>
            <person name="Camarata J."/>
            <person name="Campo K."/>
            <person name="Chang J."/>
            <person name="Cheshatsang Y."/>
            <person name="Citroen M."/>
            <person name="Collymore A."/>
            <person name="Considine T."/>
            <person name="Cook A."/>
            <person name="Cooke P."/>
            <person name="Corum B."/>
            <person name="Cuomo C."/>
            <person name="David R."/>
            <person name="Dawoe T."/>
            <person name="Degray S."/>
            <person name="Dodge S."/>
            <person name="Dooley K."/>
            <person name="Dorje P."/>
            <person name="Dorjee K."/>
            <person name="Dorris L."/>
            <person name="Duffey N."/>
            <person name="Dupes A."/>
            <person name="Elkins T."/>
            <person name="Engels R."/>
            <person name="Erickson J."/>
            <person name="Farina A."/>
            <person name="Faro S."/>
            <person name="Ferreira P."/>
            <person name="Fischer H."/>
            <person name="Fitzgerald M."/>
            <person name="Foley K."/>
            <person name="Gage D."/>
            <person name="Galagan J."/>
            <person name="Gearin G."/>
            <person name="Gnerre S."/>
            <person name="Gnirke A."/>
            <person name="Goyette A."/>
            <person name="Graham J."/>
            <person name="Grandbois E."/>
            <person name="Gyaltsen K."/>
            <person name="Hafez N."/>
            <person name="Hagopian D."/>
            <person name="Hagos B."/>
            <person name="Hall J."/>
            <person name="Hatcher B."/>
            <person name="Heller A."/>
            <person name="Higgins H."/>
            <person name="Honan T."/>
            <person name="Horn A."/>
            <person name="Houde N."/>
            <person name="Hughes L."/>
            <person name="Hulme W."/>
            <person name="Husby E."/>
            <person name="Iliev I."/>
            <person name="Jaffe D."/>
            <person name="Jones C."/>
            <person name="Kamal M."/>
            <person name="Kamat A."/>
            <person name="Kamvysselis M."/>
            <person name="Karlsson E."/>
            <person name="Kells C."/>
            <person name="Kieu A."/>
            <person name="Kisner P."/>
            <person name="Kodira C."/>
            <person name="Kulbokas E."/>
            <person name="Labutti K."/>
            <person name="Lama D."/>
            <person name="Landers T."/>
            <person name="Leger J."/>
            <person name="Levine S."/>
            <person name="Lewis D."/>
            <person name="Lewis T."/>
            <person name="Lindblad-toh K."/>
            <person name="Liu X."/>
            <person name="Lokyitsang T."/>
            <person name="Lokyitsang Y."/>
            <person name="Lucien O."/>
            <person name="Lui A."/>
            <person name="Ma L.J."/>
            <person name="Mabbitt R."/>
            <person name="Macdonald J."/>
            <person name="Maclean C."/>
            <person name="Major J."/>
            <person name="Manning J."/>
            <person name="Marabella R."/>
            <person name="Maru K."/>
            <person name="Matthews C."/>
            <person name="Mauceli E."/>
            <person name="Mccarthy M."/>
            <person name="Mcdonough S."/>
            <person name="Mcghee T."/>
            <person name="Meldrim J."/>
            <person name="Meneus L."/>
            <person name="Mesirov J."/>
            <person name="Mihalev A."/>
            <person name="Mihova T."/>
            <person name="Mikkelsen T."/>
            <person name="Mlenga V."/>
            <person name="Moru K."/>
            <person name="Mozes J."/>
            <person name="Mulrain L."/>
            <person name="Munson G."/>
            <person name="Naylor J."/>
            <person name="Newes C."/>
            <person name="Nguyen C."/>
            <person name="Nguyen N."/>
            <person name="Nguyen T."/>
            <person name="Nicol R."/>
            <person name="Nielsen C."/>
            <person name="Nizzari M."/>
            <person name="Norbu C."/>
            <person name="Norbu N."/>
            <person name="O'donnell P."/>
            <person name="Okoawo O."/>
            <person name="O'leary S."/>
            <person name="Omotosho B."/>
            <person name="O'neill K."/>
            <person name="Osman S."/>
            <person name="Parker S."/>
            <person name="Perrin D."/>
            <person name="Phunkhang P."/>
            <person name="Piqani B."/>
            <person name="Purcell S."/>
            <person name="Rachupka T."/>
            <person name="Ramasamy U."/>
            <person name="Rameau R."/>
            <person name="Ray V."/>
            <person name="Raymond C."/>
            <person name="Retta R."/>
            <person name="Richardson S."/>
            <person name="Rise C."/>
            <person name="Rodriguez J."/>
            <person name="Rogers J."/>
            <person name="Rogov P."/>
            <person name="Rutman M."/>
            <person name="Schupbach R."/>
            <person name="Seaman C."/>
            <person name="Settipalli S."/>
            <person name="Sharpe T."/>
            <person name="Sheridan J."/>
            <person name="Sherpa N."/>
            <person name="Shi J."/>
            <person name="Smirnov S."/>
            <person name="Smith C."/>
            <person name="Sougnez C."/>
            <person name="Spencer B."/>
            <person name="Stalker J."/>
            <person name="Stange-thomann N."/>
            <person name="Stavropoulos S."/>
            <person name="Stetson K."/>
            <person name="Stone C."/>
            <person name="Stone S."/>
            <person name="Stubbs M."/>
            <person name="Talamas J."/>
            <person name="Tchuinga P."/>
            <person name="Tenzing P."/>
            <person name="Tesfaye S."/>
            <person name="Theodore J."/>
            <person name="Thoulutsang Y."/>
            <person name="Topham K."/>
            <person name="Towey S."/>
            <person name="Tsamla T."/>
            <person name="Tsomo N."/>
            <person name="Vallee D."/>
            <person name="Vassiliev H."/>
            <person name="Venkataraman V."/>
            <person name="Vinson J."/>
            <person name="Vo A."/>
            <person name="Wade C."/>
            <person name="Wang S."/>
            <person name="Wangchuk T."/>
            <person name="Wangdi T."/>
            <person name="Whittaker C."/>
            <person name="Wilkinson J."/>
            <person name="Wu Y."/>
            <person name="Wyman D."/>
            <person name="Yadav S."/>
            <person name="Yang S."/>
            <person name="Yang X."/>
            <person name="Yeager S."/>
            <person name="Yee E."/>
            <person name="Young G."/>
            <person name="Zainoun J."/>
            <person name="Zembeck L."/>
            <person name="Zimmer A."/>
            <person name="Zody M."/>
            <person name="Lander E."/>
        </authorList>
    </citation>
    <scope>NUCLEOTIDE SEQUENCE [LARGE SCALE GENOMIC DNA]</scope>
</reference>
<dbReference type="Pfam" id="PF16687">
    <property type="entry name" value="ELYS-bb"/>
    <property type="match status" value="1"/>
</dbReference>
<dbReference type="GeneTree" id="ENSGT00390000018900"/>
<dbReference type="InterPro" id="IPR052620">
    <property type="entry name" value="ELYS/MEL-28_NucAsmblyFactor"/>
</dbReference>
<dbReference type="STRING" id="51511.ENSCSAVP00000018901"/>
<reference evidence="2" key="3">
    <citation type="submission" date="2025-09" db="UniProtKB">
        <authorList>
            <consortium name="Ensembl"/>
        </authorList>
    </citation>
    <scope>IDENTIFICATION</scope>
</reference>
<reference evidence="2" key="2">
    <citation type="submission" date="2025-08" db="UniProtKB">
        <authorList>
            <consortium name="Ensembl"/>
        </authorList>
    </citation>
    <scope>IDENTIFICATION</scope>
</reference>
<name>H2ZMT5_CIOSA</name>
<dbReference type="HOGENOM" id="CLU_1028686_0_0_1"/>
<dbReference type="Proteomes" id="UP000007875">
    <property type="component" value="Unassembled WGS sequence"/>
</dbReference>
<dbReference type="eggNOG" id="ENOG502QU0D">
    <property type="taxonomic scope" value="Eukaryota"/>
</dbReference>